<dbReference type="GO" id="GO:0000978">
    <property type="term" value="F:RNA polymerase II cis-regulatory region sequence-specific DNA binding"/>
    <property type="evidence" value="ECO:0007669"/>
    <property type="project" value="TreeGrafter"/>
</dbReference>
<proteinExistence type="inferred from homology"/>
<evidence type="ECO:0000256" key="8">
    <source>
        <dbReference type="SAM" id="MobiDB-lite"/>
    </source>
</evidence>
<keyword evidence="11" id="KW-1185">Reference proteome</keyword>
<evidence type="ECO:0000256" key="7">
    <source>
        <dbReference type="SAM" id="Coils"/>
    </source>
</evidence>
<evidence type="ECO:0000256" key="4">
    <source>
        <dbReference type="ARBA" id="ARBA00023125"/>
    </source>
</evidence>
<evidence type="ECO:0000256" key="5">
    <source>
        <dbReference type="ARBA" id="ARBA00023163"/>
    </source>
</evidence>
<protein>
    <recommendedName>
        <fullName evidence="9">BZIP domain-containing protein</fullName>
    </recommendedName>
</protein>
<keyword evidence="5" id="KW-0804">Transcription</keyword>
<reference evidence="10" key="1">
    <citation type="submission" date="2023-07" db="EMBL/GenBank/DDBJ databases">
        <title>Chromosome-level genome assembly of Artemia franciscana.</title>
        <authorList>
            <person name="Jo E."/>
        </authorList>
    </citation>
    <scope>NUCLEOTIDE SEQUENCE</scope>
    <source>
        <tissue evidence="10">Whole body</tissue>
    </source>
</reference>
<feature type="domain" description="BZIP" evidence="9">
    <location>
        <begin position="213"/>
        <end position="274"/>
    </location>
</feature>
<evidence type="ECO:0000313" key="11">
    <source>
        <dbReference type="Proteomes" id="UP001187531"/>
    </source>
</evidence>
<sequence>MIRRGIPLKGKADADKKDDDPWGLVDGQSAFLGPNLWDRDVFADSDLKMEYMDLDEFLYETGMPTPEEDSVDIKLPERIQLSPPNSPPSVNNDPVLANIPELPTISGLVEPVEPVYDRQVESPEEISLGSIEKATPQPKSTIRRPRKTATSIRIVDSPEPYDVDLSMSSYCSSSFDPRYTTFCDDDLKPQPLTKKSKKQVRAPKDYVPNEMKDERYWARRRKNNMAAKRSRDARRMKENQVAIRATILEKENASLKAEIERLRKENQALRSSKK</sequence>
<dbReference type="SMART" id="SM00338">
    <property type="entry name" value="BRLZ"/>
    <property type="match status" value="1"/>
</dbReference>
<gene>
    <name evidence="10" type="ORF">QYM36_010532</name>
</gene>
<dbReference type="GO" id="GO:0000981">
    <property type="term" value="F:DNA-binding transcription factor activity, RNA polymerase II-specific"/>
    <property type="evidence" value="ECO:0007669"/>
    <property type="project" value="TreeGrafter"/>
</dbReference>
<dbReference type="InterPro" id="IPR046347">
    <property type="entry name" value="bZIP_sf"/>
</dbReference>
<evidence type="ECO:0000313" key="10">
    <source>
        <dbReference type="EMBL" id="KAK2715998.1"/>
    </source>
</evidence>
<dbReference type="InterPro" id="IPR004827">
    <property type="entry name" value="bZIP"/>
</dbReference>
<comment type="caution">
    <text evidence="10">The sequence shown here is derived from an EMBL/GenBank/DDBJ whole genome shotgun (WGS) entry which is preliminary data.</text>
</comment>
<keyword evidence="3" id="KW-0805">Transcription regulation</keyword>
<dbReference type="FunFam" id="1.20.5.170:FF:000007">
    <property type="entry name" value="hepatic leukemia factor isoform X2"/>
    <property type="match status" value="1"/>
</dbReference>
<keyword evidence="4" id="KW-0238">DNA-binding</keyword>
<comment type="similarity">
    <text evidence="2">Belongs to the bZIP family. PAR subfamily.</text>
</comment>
<keyword evidence="7" id="KW-0175">Coiled coil</keyword>
<keyword evidence="6" id="KW-0539">Nucleus</keyword>
<evidence type="ECO:0000256" key="6">
    <source>
        <dbReference type="ARBA" id="ARBA00023242"/>
    </source>
</evidence>
<dbReference type="CDD" id="cd14695">
    <property type="entry name" value="bZIP_HLF"/>
    <property type="match status" value="1"/>
</dbReference>
<name>A0AA88HVN1_ARTSF</name>
<feature type="compositionally biased region" description="Basic and acidic residues" evidence="8">
    <location>
        <begin position="10"/>
        <end position="20"/>
    </location>
</feature>
<organism evidence="10 11">
    <name type="scientific">Artemia franciscana</name>
    <name type="common">Brine shrimp</name>
    <name type="synonym">Artemia sanfranciscana</name>
    <dbReference type="NCBI Taxonomy" id="6661"/>
    <lineage>
        <taxon>Eukaryota</taxon>
        <taxon>Metazoa</taxon>
        <taxon>Ecdysozoa</taxon>
        <taxon>Arthropoda</taxon>
        <taxon>Crustacea</taxon>
        <taxon>Branchiopoda</taxon>
        <taxon>Anostraca</taxon>
        <taxon>Artemiidae</taxon>
        <taxon>Artemia</taxon>
    </lineage>
</organism>
<feature type="region of interest" description="Disordered" evidence="8">
    <location>
        <begin position="122"/>
        <end position="150"/>
    </location>
</feature>
<dbReference type="AlphaFoldDB" id="A0AA88HVN1"/>
<feature type="coiled-coil region" evidence="7">
    <location>
        <begin position="245"/>
        <end position="272"/>
    </location>
</feature>
<evidence type="ECO:0000259" key="9">
    <source>
        <dbReference type="PROSITE" id="PS50217"/>
    </source>
</evidence>
<dbReference type="SUPFAM" id="SSF57959">
    <property type="entry name" value="Leucine zipper domain"/>
    <property type="match status" value="1"/>
</dbReference>
<dbReference type="Pfam" id="PF07716">
    <property type="entry name" value="bZIP_2"/>
    <property type="match status" value="1"/>
</dbReference>
<dbReference type="Proteomes" id="UP001187531">
    <property type="component" value="Unassembled WGS sequence"/>
</dbReference>
<dbReference type="Gene3D" id="1.20.5.170">
    <property type="match status" value="1"/>
</dbReference>
<dbReference type="InterPro" id="IPR040223">
    <property type="entry name" value="PAR_bZIP"/>
</dbReference>
<dbReference type="PROSITE" id="PS50217">
    <property type="entry name" value="BZIP"/>
    <property type="match status" value="1"/>
</dbReference>
<feature type="region of interest" description="Disordered" evidence="8">
    <location>
        <begin position="186"/>
        <end position="207"/>
    </location>
</feature>
<dbReference type="GO" id="GO:0005634">
    <property type="term" value="C:nucleus"/>
    <property type="evidence" value="ECO:0007669"/>
    <property type="project" value="UniProtKB-SubCell"/>
</dbReference>
<dbReference type="EMBL" id="JAVRJZ010000012">
    <property type="protein sequence ID" value="KAK2715998.1"/>
    <property type="molecule type" value="Genomic_DNA"/>
</dbReference>
<accession>A0AA88HVN1</accession>
<feature type="region of interest" description="Disordered" evidence="8">
    <location>
        <begin position="1"/>
        <end position="22"/>
    </location>
</feature>
<dbReference type="PANTHER" id="PTHR11988">
    <property type="entry name" value="THYROTROPH EMBRYONIC FACTOR RELATED"/>
    <property type="match status" value="1"/>
</dbReference>
<evidence type="ECO:0000256" key="3">
    <source>
        <dbReference type="ARBA" id="ARBA00023015"/>
    </source>
</evidence>
<evidence type="ECO:0000256" key="2">
    <source>
        <dbReference type="ARBA" id="ARBA00009208"/>
    </source>
</evidence>
<evidence type="ECO:0000256" key="1">
    <source>
        <dbReference type="ARBA" id="ARBA00004123"/>
    </source>
</evidence>
<comment type="subcellular location">
    <subcellularLocation>
        <location evidence="1">Nucleus</location>
    </subcellularLocation>
</comment>
<dbReference type="PANTHER" id="PTHR11988:SF27">
    <property type="entry name" value="GH27708P"/>
    <property type="match status" value="1"/>
</dbReference>